<name>A0A511DCT4_9PSEU</name>
<dbReference type="Gene3D" id="1.20.1290.10">
    <property type="entry name" value="AhpD-like"/>
    <property type="match status" value="1"/>
</dbReference>
<reference evidence="1 2" key="1">
    <citation type="submission" date="2019-07" db="EMBL/GenBank/DDBJ databases">
        <title>Whole genome shotgun sequence of Pseudonocardia sulfidoxydans NBRC 16205.</title>
        <authorList>
            <person name="Hosoyama A."/>
            <person name="Uohara A."/>
            <person name="Ohji S."/>
            <person name="Ichikawa N."/>
        </authorList>
    </citation>
    <scope>NUCLEOTIDE SEQUENCE [LARGE SCALE GENOMIC DNA]</scope>
    <source>
        <strain evidence="1 2">NBRC 16205</strain>
    </source>
</reference>
<gene>
    <name evidence="1" type="ORF">PSU4_11470</name>
</gene>
<evidence type="ECO:0000313" key="2">
    <source>
        <dbReference type="Proteomes" id="UP000321685"/>
    </source>
</evidence>
<protein>
    <submittedName>
        <fullName evidence="1">Uncharacterized protein</fullName>
    </submittedName>
</protein>
<dbReference type="Proteomes" id="UP000321685">
    <property type="component" value="Unassembled WGS sequence"/>
</dbReference>
<dbReference type="AlphaFoldDB" id="A0A511DCT4"/>
<dbReference type="EMBL" id="BJVJ01000007">
    <property type="protein sequence ID" value="GEL22193.1"/>
    <property type="molecule type" value="Genomic_DNA"/>
</dbReference>
<dbReference type="RefSeq" id="WP_147103121.1">
    <property type="nucleotide sequence ID" value="NZ_BJVJ01000007.1"/>
</dbReference>
<dbReference type="InterPro" id="IPR029032">
    <property type="entry name" value="AhpD-like"/>
</dbReference>
<accession>A0A511DCT4</accession>
<sequence length="289" mass="30186">MTADPIPAVREEEAVGATAEVFADLRATLGLPFVNLIWRHLATVPGALQAVWRAVRPLYLTGELAARSAEIGARAVPGGVEPVPHEVWSVLGVDEAARHDVAGLVDFYNRANSTNFLVFTAIDVLLRGGPGPGAGARTGNGSTAPVAAPPAAAVPPLPPMDALSPDLRALVLACDALGRLGASAAHASLYRHLALWPPFLATAHVALSPLHRSGVLQTAQRDLIGVARTVVVDELIPLLPQARLVVDDDVRTRIGPVVEEFATIMIGRMVVTGAVMRALLPGPGRHPAT</sequence>
<dbReference type="OrthoDB" id="3574324at2"/>
<evidence type="ECO:0000313" key="1">
    <source>
        <dbReference type="EMBL" id="GEL22193.1"/>
    </source>
</evidence>
<keyword evidence="2" id="KW-1185">Reference proteome</keyword>
<organism evidence="1 2">
    <name type="scientific">Pseudonocardia sulfidoxydans NBRC 16205</name>
    <dbReference type="NCBI Taxonomy" id="1223511"/>
    <lineage>
        <taxon>Bacteria</taxon>
        <taxon>Bacillati</taxon>
        <taxon>Actinomycetota</taxon>
        <taxon>Actinomycetes</taxon>
        <taxon>Pseudonocardiales</taxon>
        <taxon>Pseudonocardiaceae</taxon>
        <taxon>Pseudonocardia</taxon>
    </lineage>
</organism>
<comment type="caution">
    <text evidence="1">The sequence shown here is derived from an EMBL/GenBank/DDBJ whole genome shotgun (WGS) entry which is preliminary data.</text>
</comment>
<proteinExistence type="predicted"/>